<feature type="chain" id="PRO_5032510637" evidence="2">
    <location>
        <begin position="21"/>
        <end position="202"/>
    </location>
</feature>
<reference evidence="3" key="1">
    <citation type="submission" date="2021-02" db="EMBL/GenBank/DDBJ databases">
        <authorList>
            <person name="Nowell W R."/>
        </authorList>
    </citation>
    <scope>NUCLEOTIDE SEQUENCE</scope>
</reference>
<feature type="signal peptide" evidence="2">
    <location>
        <begin position="1"/>
        <end position="20"/>
    </location>
</feature>
<organism evidence="3 4">
    <name type="scientific">Rotaria socialis</name>
    <dbReference type="NCBI Taxonomy" id="392032"/>
    <lineage>
        <taxon>Eukaryota</taxon>
        <taxon>Metazoa</taxon>
        <taxon>Spiralia</taxon>
        <taxon>Gnathifera</taxon>
        <taxon>Rotifera</taxon>
        <taxon>Eurotatoria</taxon>
        <taxon>Bdelloidea</taxon>
        <taxon>Philodinida</taxon>
        <taxon>Philodinidae</taxon>
        <taxon>Rotaria</taxon>
    </lineage>
</organism>
<keyword evidence="2" id="KW-0732">Signal</keyword>
<evidence type="ECO:0000313" key="3">
    <source>
        <dbReference type="EMBL" id="CAF4887127.1"/>
    </source>
</evidence>
<feature type="compositionally biased region" description="Basic and acidic residues" evidence="1">
    <location>
        <begin position="179"/>
        <end position="192"/>
    </location>
</feature>
<protein>
    <submittedName>
        <fullName evidence="3">Uncharacterized protein</fullName>
    </submittedName>
</protein>
<dbReference type="EMBL" id="CAJOBS010004742">
    <property type="protein sequence ID" value="CAF4887127.1"/>
    <property type="molecule type" value="Genomic_DNA"/>
</dbReference>
<sequence length="202" mass="22138">MSSMIKTILVFFSALSIVSGNYLCNCYCPNSYTYAGYGTYVSSSTVCSGQTCANACVGAFSACTNGYTWGSCRNAANGLAIPMFSLIMGLSACFIKNLAPKNRYSTGVMIDLCAAMVVSSYNDGYQSVISVLAELAVNTGFFTRVGMKRLDERRIYYEHRIKRKAVQKFKQNEETSDSLSDRMSVDDNRDDQLDGSYTPGAY</sequence>
<evidence type="ECO:0000256" key="2">
    <source>
        <dbReference type="SAM" id="SignalP"/>
    </source>
</evidence>
<name>A0A821UBT0_9BILA</name>
<proteinExistence type="predicted"/>
<dbReference type="AlphaFoldDB" id="A0A821UBT0"/>
<evidence type="ECO:0000256" key="1">
    <source>
        <dbReference type="SAM" id="MobiDB-lite"/>
    </source>
</evidence>
<dbReference type="Proteomes" id="UP000663838">
    <property type="component" value="Unassembled WGS sequence"/>
</dbReference>
<comment type="caution">
    <text evidence="3">The sequence shown here is derived from an EMBL/GenBank/DDBJ whole genome shotgun (WGS) entry which is preliminary data.</text>
</comment>
<evidence type="ECO:0000313" key="4">
    <source>
        <dbReference type="Proteomes" id="UP000663838"/>
    </source>
</evidence>
<gene>
    <name evidence="3" type="ORF">TOA249_LOCUS29711</name>
</gene>
<accession>A0A821UBT0</accession>
<feature type="region of interest" description="Disordered" evidence="1">
    <location>
        <begin position="172"/>
        <end position="202"/>
    </location>
</feature>